<dbReference type="Pfam" id="PF01370">
    <property type="entry name" value="Epimerase"/>
    <property type="match status" value="1"/>
</dbReference>
<reference evidence="2 3" key="1">
    <citation type="journal article" date="2014" name="Mol. Ecol.">
        <title>Evolution of Synechococcus.</title>
        <authorList>
            <person name="Dvorak P."/>
            <person name="Casamatta D."/>
            <person name="Hasler P."/>
            <person name="Poulickova A."/>
            <person name="Ondrej V."/>
            <person name="Sanges R."/>
        </authorList>
    </citation>
    <scope>NUCLEOTIDE SEQUENCE [LARGE SCALE GENOMIC DNA]</scope>
    <source>
        <strain evidence="2 3">CAUP A 1101</strain>
    </source>
</reference>
<dbReference type="Gene3D" id="3.40.50.720">
    <property type="entry name" value="NAD(P)-binding Rossmann-like Domain"/>
    <property type="match status" value="1"/>
</dbReference>
<dbReference type="PANTHER" id="PTHR43245">
    <property type="entry name" value="BIFUNCTIONAL POLYMYXIN RESISTANCE PROTEIN ARNA"/>
    <property type="match status" value="1"/>
</dbReference>
<accession>A0A098TLH9</accession>
<dbReference type="STRING" id="1497020.DO97_16145"/>
<dbReference type="InterPro" id="IPR001509">
    <property type="entry name" value="Epimerase_deHydtase"/>
</dbReference>
<evidence type="ECO:0000313" key="3">
    <source>
        <dbReference type="Proteomes" id="UP000030170"/>
    </source>
</evidence>
<dbReference type="InterPro" id="IPR050177">
    <property type="entry name" value="Lipid_A_modif_metabolic_enz"/>
</dbReference>
<organism evidence="2 3">
    <name type="scientific">Neosynechococcus sphagnicola sy1</name>
    <dbReference type="NCBI Taxonomy" id="1497020"/>
    <lineage>
        <taxon>Bacteria</taxon>
        <taxon>Bacillati</taxon>
        <taxon>Cyanobacteriota</taxon>
        <taxon>Cyanophyceae</taxon>
        <taxon>Neosynechococcales</taxon>
        <taxon>Neosynechococcaceae</taxon>
        <taxon>Neosynechococcus</taxon>
    </lineage>
</organism>
<evidence type="ECO:0000259" key="1">
    <source>
        <dbReference type="Pfam" id="PF01370"/>
    </source>
</evidence>
<proteinExistence type="predicted"/>
<dbReference type="Proteomes" id="UP000030170">
    <property type="component" value="Unassembled WGS sequence"/>
</dbReference>
<keyword evidence="3" id="KW-1185">Reference proteome</keyword>
<protein>
    <submittedName>
        <fullName evidence="2">Epimerase</fullName>
    </submittedName>
</protein>
<feature type="domain" description="NAD-dependent epimerase/dehydratase" evidence="1">
    <location>
        <begin position="3"/>
        <end position="215"/>
    </location>
</feature>
<comment type="caution">
    <text evidence="2">The sequence shown here is derived from an EMBL/GenBank/DDBJ whole genome shotgun (WGS) entry which is preliminary data.</text>
</comment>
<sequence length="316" mass="35901">MRILLTGASGCIGHYMAEALIQETDHELFLLVRDPQKLRFDFQARPGVTLLQGDLGQVQQFSSLLKTMDQAILAATAWGGQDTFEVNVTQTLALMALLDPSHCQQVLYFSTASILNRQNQLLPEAGQLGTDYIRSKYQCFQQLSQLAIAPRIRILFPTLVLGGDEHKPYSHLSAGIPEVLRWLNLIRWFRAEGSFHFIHGRDIAQVVSYLVDHPVLDLPDPKLVLGSPVVKVNQAITEFCAYFNQPIYFRIPLTLWLANVLIRVFRIQMDEWSYFSLQYRHFTYRHPITPATFGLPIYCGTISDMLTISGMSPRKS</sequence>
<dbReference type="PANTHER" id="PTHR43245:SF13">
    <property type="entry name" value="UDP-D-APIOSE_UDP-D-XYLOSE SYNTHASE 2"/>
    <property type="match status" value="1"/>
</dbReference>
<dbReference type="OrthoDB" id="504638at2"/>
<dbReference type="EMBL" id="JJML01000055">
    <property type="protein sequence ID" value="KGF71703.1"/>
    <property type="molecule type" value="Genomic_DNA"/>
</dbReference>
<gene>
    <name evidence="2" type="ORF">DO97_16145</name>
</gene>
<dbReference type="RefSeq" id="WP_036536015.1">
    <property type="nucleotide sequence ID" value="NZ_JJML01000055.1"/>
</dbReference>
<dbReference type="InterPro" id="IPR036291">
    <property type="entry name" value="NAD(P)-bd_dom_sf"/>
</dbReference>
<dbReference type="SUPFAM" id="SSF51735">
    <property type="entry name" value="NAD(P)-binding Rossmann-fold domains"/>
    <property type="match status" value="1"/>
</dbReference>
<evidence type="ECO:0000313" key="2">
    <source>
        <dbReference type="EMBL" id="KGF71703.1"/>
    </source>
</evidence>
<dbReference type="AlphaFoldDB" id="A0A098TLH9"/>
<name>A0A098TLH9_9CYAN</name>